<dbReference type="GO" id="GO:0005096">
    <property type="term" value="F:GTPase activator activity"/>
    <property type="evidence" value="ECO:0007669"/>
    <property type="project" value="TreeGrafter"/>
</dbReference>
<name>A0A6M2DZY7_XENCH</name>
<protein>
    <submittedName>
        <fullName evidence="5">Putative conserved secreted protein</fullName>
    </submittedName>
</protein>
<dbReference type="GO" id="GO:0031267">
    <property type="term" value="F:small GTPase binding"/>
    <property type="evidence" value="ECO:0007669"/>
    <property type="project" value="TreeGrafter"/>
</dbReference>
<reference evidence="5" key="1">
    <citation type="submission" date="2020-03" db="EMBL/GenBank/DDBJ databases">
        <title>Transcriptomic Profiling of the Digestive Tract of the Rat Flea, Xenopsylla cheopis, Following Blood Feeding and Infection with Yersinia pestis.</title>
        <authorList>
            <person name="Bland D.M."/>
            <person name="Martens C.A."/>
            <person name="Virtaneva K."/>
            <person name="Kanakabandi K."/>
            <person name="Long D."/>
            <person name="Rosenke R."/>
            <person name="Saturday G.A."/>
            <person name="Hoyt F.H."/>
            <person name="Bruno D.P."/>
            <person name="Ribeiro J.M.C."/>
            <person name="Hinnebusch J."/>
        </authorList>
    </citation>
    <scope>NUCLEOTIDE SEQUENCE</scope>
</reference>
<organism evidence="5">
    <name type="scientific">Xenopsylla cheopis</name>
    <name type="common">Oriental rat flea</name>
    <name type="synonym">Pulex cheopis</name>
    <dbReference type="NCBI Taxonomy" id="163159"/>
    <lineage>
        <taxon>Eukaryota</taxon>
        <taxon>Metazoa</taxon>
        <taxon>Ecdysozoa</taxon>
        <taxon>Arthropoda</taxon>
        <taxon>Hexapoda</taxon>
        <taxon>Insecta</taxon>
        <taxon>Pterygota</taxon>
        <taxon>Neoptera</taxon>
        <taxon>Endopterygota</taxon>
        <taxon>Siphonaptera</taxon>
        <taxon>Pulicidae</taxon>
        <taxon>Xenopsyllinae</taxon>
        <taxon>Xenopsylla</taxon>
    </lineage>
</organism>
<dbReference type="PROSITE" id="PS50086">
    <property type="entry name" value="TBC_RABGAP"/>
    <property type="match status" value="1"/>
</dbReference>
<feature type="signal peptide" evidence="3">
    <location>
        <begin position="1"/>
        <end position="16"/>
    </location>
</feature>
<dbReference type="InterPro" id="IPR000195">
    <property type="entry name" value="Rab-GAP-TBC_dom"/>
</dbReference>
<dbReference type="SUPFAM" id="SSF47923">
    <property type="entry name" value="Ypt/Rab-GAP domain of gyp1p"/>
    <property type="match status" value="1"/>
</dbReference>
<evidence type="ECO:0000256" key="3">
    <source>
        <dbReference type="SAM" id="SignalP"/>
    </source>
</evidence>
<evidence type="ECO:0000256" key="2">
    <source>
        <dbReference type="SAM" id="MobiDB-lite"/>
    </source>
</evidence>
<dbReference type="Gene3D" id="1.10.472.80">
    <property type="entry name" value="Ypt/Rab-GAP domain of gyp1p, domain 3"/>
    <property type="match status" value="1"/>
</dbReference>
<feature type="chain" id="PRO_5026955040" evidence="3">
    <location>
        <begin position="17"/>
        <end position="589"/>
    </location>
</feature>
<feature type="domain" description="Rab-GAP TBC" evidence="4">
    <location>
        <begin position="1"/>
        <end position="31"/>
    </location>
</feature>
<dbReference type="Pfam" id="PF23436">
    <property type="entry name" value="RabGap-TBC_2"/>
    <property type="match status" value="1"/>
</dbReference>
<feature type="coiled-coil region" evidence="1">
    <location>
        <begin position="210"/>
        <end position="309"/>
    </location>
</feature>
<keyword evidence="1" id="KW-0175">Coiled coil</keyword>
<keyword evidence="3" id="KW-0732">Signal</keyword>
<evidence type="ECO:0000259" key="4">
    <source>
        <dbReference type="PROSITE" id="PS50086"/>
    </source>
</evidence>
<feature type="coiled-coil region" evidence="1">
    <location>
        <begin position="459"/>
        <end position="486"/>
    </location>
</feature>
<proteinExistence type="predicted"/>
<feature type="coiled-coil region" evidence="1">
    <location>
        <begin position="345"/>
        <end position="404"/>
    </location>
</feature>
<dbReference type="InterPro" id="IPR035969">
    <property type="entry name" value="Rab-GAP_TBC_sf"/>
</dbReference>
<accession>A0A6M2DZY7</accession>
<dbReference type="EMBL" id="GIIL01008199">
    <property type="protein sequence ID" value="NOV51925.1"/>
    <property type="molecule type" value="Transcribed_RNA"/>
</dbReference>
<dbReference type="PANTHER" id="PTHR47219">
    <property type="entry name" value="RAB GTPASE-ACTIVATING PROTEIN 1-LIKE"/>
    <property type="match status" value="1"/>
</dbReference>
<dbReference type="PANTHER" id="PTHR47219:SF22">
    <property type="entry name" value="RAB-GAP TBC DOMAIN-CONTAINING PROTEIN"/>
    <property type="match status" value="1"/>
</dbReference>
<evidence type="ECO:0000256" key="1">
    <source>
        <dbReference type="SAM" id="Coils"/>
    </source>
</evidence>
<dbReference type="AlphaFoldDB" id="A0A6M2DZY7"/>
<feature type="compositionally biased region" description="Basic and acidic residues" evidence="2">
    <location>
        <begin position="558"/>
        <end position="570"/>
    </location>
</feature>
<feature type="region of interest" description="Disordered" evidence="2">
    <location>
        <begin position="548"/>
        <end position="570"/>
    </location>
</feature>
<sequence>MYASSWFLTLFTTALSLPLACRVMDVFLSEGMEIIFKVALAMLGLAKADLLCLDMEGMLKFFQKELPPRAEADPESLMNNAYNIKINSKKMKKLEKEYTVIKTKEQEEMIELRRLRNENRLLRQRNELLEAESAELADRLVRGQVSRAEEEETTYVVQRELAALRHTHLLTTHQLENAHEEIRALSLMLQDQHTSRQSSLDELSMKDESLKQKEEMVTCLQQELVKVRLREAENDALIRDLRARINELEEEKKSLRETTPDNSVAHLQEELIAVKLREAEANLSLKDLRQRVQELAAQWQRHLQEHRQEANPAPDSTPKKLLFWENRGNETQKLEEELMTTRIREMETLTELKELRLKVMELETQVQVSTNQLRRQDEENKKLKDEIETALTREKEQATKSKEQQHRYTDLESRMKDEQMMAKIRDAEHAQHVAELMQKIGVLQMKNEEMVAEGELRCNLDDSDKVRELQDKVADLKAEVMRLESWKEHWVGGCVTPRVNSLRSQSWDSDTLEVNDNLNDELRLQMTGLDHTSNTSSDSIYKSEELKKSDITQISSEESPKILPDGKDTKLIEDKEKTAIEITNEPEKV</sequence>
<dbReference type="InterPro" id="IPR050302">
    <property type="entry name" value="Rab_GAP_TBC_domain"/>
</dbReference>
<evidence type="ECO:0000313" key="5">
    <source>
        <dbReference type="EMBL" id="NOV51925.1"/>
    </source>
</evidence>
<feature type="coiled-coil region" evidence="1">
    <location>
        <begin position="105"/>
        <end position="139"/>
    </location>
</feature>